<reference evidence="1 3" key="1">
    <citation type="submission" date="2008-03" db="EMBL/GenBank/DDBJ databases">
        <title>Annotation of Ixodes scapularis.</title>
        <authorList>
            <consortium name="Ixodes scapularis Genome Project Consortium"/>
            <person name="Caler E."/>
            <person name="Hannick L.I."/>
            <person name="Bidwell S."/>
            <person name="Joardar V."/>
            <person name="Thiagarajan M."/>
            <person name="Amedeo P."/>
            <person name="Galinsky K.J."/>
            <person name="Schobel S."/>
            <person name="Inman J."/>
            <person name="Hostetler J."/>
            <person name="Miller J."/>
            <person name="Hammond M."/>
            <person name="Megy K."/>
            <person name="Lawson D."/>
            <person name="Kodira C."/>
            <person name="Sutton G."/>
            <person name="Meyer J."/>
            <person name="Hill C.A."/>
            <person name="Birren B."/>
            <person name="Nene V."/>
            <person name="Collins F."/>
            <person name="Alarcon-Chaidez F."/>
            <person name="Wikel S."/>
            <person name="Strausberg R."/>
        </authorList>
    </citation>
    <scope>NUCLEOTIDE SEQUENCE [LARGE SCALE GENOMIC DNA]</scope>
    <source>
        <strain evidence="3">Wikel</strain>
        <strain evidence="1">Wikel colony</strain>
    </source>
</reference>
<evidence type="ECO:0000313" key="2">
    <source>
        <dbReference type="EnsemblMetazoa" id="ISCW009680-PA"/>
    </source>
</evidence>
<evidence type="ECO:0000313" key="3">
    <source>
        <dbReference type="Proteomes" id="UP000001555"/>
    </source>
</evidence>
<sequence length="131" mass="14345">MFCQRILHNCLSNSTNPAEGRIISSPVFLPELAKYLRTQVGLGKRPKSALCALVLLAAERALCQKGVTLAPLGTELVHVMASLTSCGTVGETDSSRLISACADWISSECYQERRQLHLSWNLQIQAIQCKD</sequence>
<dbReference type="PaxDb" id="6945-B7Q2A9"/>
<dbReference type="InParanoid" id="B7Q2A9"/>
<dbReference type="EMBL" id="DS842838">
    <property type="protein sequence ID" value="EEC12981.1"/>
    <property type="molecule type" value="Genomic_DNA"/>
</dbReference>
<evidence type="ECO:0000313" key="1">
    <source>
        <dbReference type="EMBL" id="EEC12981.1"/>
    </source>
</evidence>
<dbReference type="OrthoDB" id="10356905at2759"/>
<dbReference type="HOGENOM" id="CLU_1929884_0_0_1"/>
<keyword evidence="3" id="KW-1185">Reference proteome</keyword>
<dbReference type="AlphaFoldDB" id="B7Q2A9"/>
<dbReference type="EMBL" id="ABJB010765602">
    <property type="status" value="NOT_ANNOTATED_CDS"/>
    <property type="molecule type" value="Genomic_DNA"/>
</dbReference>
<reference evidence="2" key="2">
    <citation type="submission" date="2020-05" db="UniProtKB">
        <authorList>
            <consortium name="EnsemblMetazoa"/>
        </authorList>
    </citation>
    <scope>IDENTIFICATION</scope>
    <source>
        <strain evidence="2">wikel</strain>
    </source>
</reference>
<dbReference type="VEuPathDB" id="VectorBase:ISCW009680"/>
<dbReference type="VEuPathDB" id="VectorBase:ISCP_029560"/>
<dbReference type="EMBL" id="ABJB010918064">
    <property type="status" value="NOT_ANNOTATED_CDS"/>
    <property type="molecule type" value="Genomic_DNA"/>
</dbReference>
<dbReference type="EnsemblMetazoa" id="ISCW009680-RA">
    <property type="protein sequence ID" value="ISCW009680-PA"/>
    <property type="gene ID" value="ISCW009680"/>
</dbReference>
<accession>B7Q2A9</accession>
<organism>
    <name type="scientific">Ixodes scapularis</name>
    <name type="common">Black-legged tick</name>
    <name type="synonym">Deer tick</name>
    <dbReference type="NCBI Taxonomy" id="6945"/>
    <lineage>
        <taxon>Eukaryota</taxon>
        <taxon>Metazoa</taxon>
        <taxon>Ecdysozoa</taxon>
        <taxon>Arthropoda</taxon>
        <taxon>Chelicerata</taxon>
        <taxon>Arachnida</taxon>
        <taxon>Acari</taxon>
        <taxon>Parasitiformes</taxon>
        <taxon>Ixodida</taxon>
        <taxon>Ixodoidea</taxon>
        <taxon>Ixodidae</taxon>
        <taxon>Ixodinae</taxon>
        <taxon>Ixodes</taxon>
    </lineage>
</organism>
<name>B7Q2A9_IXOSC</name>
<gene>
    <name evidence="1" type="ORF">IscW_ISCW009680</name>
</gene>
<protein>
    <submittedName>
        <fullName evidence="1 2">Uncharacterized protein</fullName>
    </submittedName>
</protein>
<dbReference type="VEuPathDB" id="VectorBase:ISCI009680"/>
<proteinExistence type="predicted"/>
<dbReference type="EMBL" id="ABJB011121412">
    <property type="status" value="NOT_ANNOTATED_CDS"/>
    <property type="molecule type" value="Genomic_DNA"/>
</dbReference>
<dbReference type="Proteomes" id="UP000001555">
    <property type="component" value="Unassembled WGS sequence"/>
</dbReference>